<gene>
    <name evidence="7" type="ORF">EVEC_LOCUS1776</name>
</gene>
<dbReference type="GO" id="GO:0005815">
    <property type="term" value="C:microtubule organizing center"/>
    <property type="evidence" value="ECO:0007669"/>
    <property type="project" value="TreeGrafter"/>
</dbReference>
<evidence type="ECO:0000256" key="3">
    <source>
        <dbReference type="ARBA" id="ARBA00023054"/>
    </source>
</evidence>
<reference evidence="7 8" key="2">
    <citation type="submission" date="2018-10" db="EMBL/GenBank/DDBJ databases">
        <authorList>
            <consortium name="Pathogen Informatics"/>
        </authorList>
    </citation>
    <scope>NUCLEOTIDE SEQUENCE [LARGE SCALE GENOMIC DNA]</scope>
</reference>
<dbReference type="EMBL" id="UXUI01007265">
    <property type="protein sequence ID" value="VDD86633.1"/>
    <property type="molecule type" value="Genomic_DNA"/>
</dbReference>
<dbReference type="InterPro" id="IPR036872">
    <property type="entry name" value="CH_dom_sf"/>
</dbReference>
<evidence type="ECO:0000313" key="9">
    <source>
        <dbReference type="WBParaSite" id="EVEC_0000206801-mRNA-1"/>
    </source>
</evidence>
<feature type="coiled-coil region" evidence="4">
    <location>
        <begin position="250"/>
        <end position="384"/>
    </location>
</feature>
<reference evidence="9" key="1">
    <citation type="submission" date="2017-02" db="UniProtKB">
        <authorList>
            <consortium name="WormBaseParasite"/>
        </authorList>
    </citation>
    <scope>IDENTIFICATION</scope>
</reference>
<dbReference type="Gene3D" id="1.10.287.1490">
    <property type="match status" value="1"/>
</dbReference>
<feature type="domain" description="HOOK N-terminal" evidence="6">
    <location>
        <begin position="13"/>
        <end position="120"/>
    </location>
</feature>
<protein>
    <submittedName>
        <fullName evidence="9">HOOK domain-containing protein</fullName>
    </submittedName>
</protein>
<dbReference type="OrthoDB" id="49395at2759"/>
<accession>A0A0N4UX27</accession>
<name>A0A0N4UX27_ENTVE</name>
<dbReference type="GO" id="GO:0005737">
    <property type="term" value="C:cytoplasm"/>
    <property type="evidence" value="ECO:0007669"/>
    <property type="project" value="UniProtKB-SubCell"/>
</dbReference>
<dbReference type="PANTHER" id="PTHR18947:SF28">
    <property type="entry name" value="GIRDIN, ISOFORM A"/>
    <property type="match status" value="1"/>
</dbReference>
<evidence type="ECO:0000313" key="8">
    <source>
        <dbReference type="Proteomes" id="UP000274131"/>
    </source>
</evidence>
<dbReference type="InterPro" id="IPR008636">
    <property type="entry name" value="Hook_C"/>
</dbReference>
<dbReference type="GO" id="GO:0031122">
    <property type="term" value="P:cytoplasmic microtubule organization"/>
    <property type="evidence" value="ECO:0007669"/>
    <property type="project" value="InterPro"/>
</dbReference>
<dbReference type="WBParaSite" id="EVEC_0000206801-mRNA-1">
    <property type="protein sequence ID" value="EVEC_0000206801-mRNA-1"/>
    <property type="gene ID" value="EVEC_0000206801"/>
</dbReference>
<feature type="coiled-coil region" evidence="4">
    <location>
        <begin position="410"/>
        <end position="561"/>
    </location>
</feature>
<dbReference type="STRING" id="51028.A0A0N4UX27"/>
<feature type="coiled-coil region" evidence="4">
    <location>
        <begin position="146"/>
        <end position="187"/>
    </location>
</feature>
<feature type="domain" description="Hook C-terminal" evidence="5">
    <location>
        <begin position="163"/>
        <end position="652"/>
    </location>
</feature>
<evidence type="ECO:0000259" key="6">
    <source>
        <dbReference type="Pfam" id="PF19047"/>
    </source>
</evidence>
<dbReference type="PANTHER" id="PTHR18947">
    <property type="entry name" value="HOOK PROTEINS"/>
    <property type="match status" value="1"/>
</dbReference>
<dbReference type="Proteomes" id="UP000274131">
    <property type="component" value="Unassembled WGS sequence"/>
</dbReference>
<evidence type="ECO:0000256" key="1">
    <source>
        <dbReference type="ARBA" id="ARBA00004496"/>
    </source>
</evidence>
<organism evidence="9">
    <name type="scientific">Enterobius vermicularis</name>
    <name type="common">Human pinworm</name>
    <dbReference type="NCBI Taxonomy" id="51028"/>
    <lineage>
        <taxon>Eukaryota</taxon>
        <taxon>Metazoa</taxon>
        <taxon>Ecdysozoa</taxon>
        <taxon>Nematoda</taxon>
        <taxon>Chromadorea</taxon>
        <taxon>Rhabditida</taxon>
        <taxon>Spirurina</taxon>
        <taxon>Oxyuridomorpha</taxon>
        <taxon>Oxyuroidea</taxon>
        <taxon>Oxyuridae</taxon>
        <taxon>Enterobius</taxon>
    </lineage>
</organism>
<evidence type="ECO:0000313" key="7">
    <source>
        <dbReference type="EMBL" id="VDD86633.1"/>
    </source>
</evidence>
<dbReference type="GO" id="GO:0008017">
    <property type="term" value="F:microtubule binding"/>
    <property type="evidence" value="ECO:0007669"/>
    <property type="project" value="InterPro"/>
</dbReference>
<dbReference type="Pfam" id="PF05622">
    <property type="entry name" value="HOOK"/>
    <property type="match status" value="1"/>
</dbReference>
<proteinExistence type="predicted"/>
<dbReference type="AlphaFoldDB" id="A0A0N4UX27"/>
<keyword evidence="3 4" id="KW-0175">Coiled coil</keyword>
<evidence type="ECO:0000256" key="4">
    <source>
        <dbReference type="SAM" id="Coils"/>
    </source>
</evidence>
<evidence type="ECO:0000259" key="5">
    <source>
        <dbReference type="Pfam" id="PF05622"/>
    </source>
</evidence>
<sequence>MYAVVIIGNGYSDPNFFDEDFLGRISDSEVSWPLKKNNLHKIYLRVRDFYKESLSVTLTEKWTMDFRNEAEETIMNSVDCLLRLVLAASVLHVREQKYFINLLMKQSEALQFFAMEIIREMEKLMPHATGEVGRKANDVSSSGTEISEMRAKVEKLSRENQCLQEELKEMKEERDSLAEQNRTLRTDVEDLSGSSSEVESLRKQLRAANTLKTSVQDSLYKAEAERDHFKKSFEEITKEHTLVLDKLQKLAPLEEEYRKAKDELEEFRLRVLDFEKLNSQVETYKSKIKECNAQKVEMKVLKEKVDTYMQSVIALEDEKRKNGVLKIQVESLRLENKDSNEKHRRELLRAEKAEFEIKRLTDRLKDAEDVKNKLRGECKELNEKLFLNGGMGASKASASSLHDETMEASGFSLQERMLRLEKENEKLQAKESEEIKLMKEELSSMAEKKALVESELNWSQRQLMELEAKLKDAEDCITKGKGLSEDRYSEEQAQKEKLSLNVAQLQARLEQANKQFESVVEEKEELKRQLETAGQNLLAEKEKLRIYMEKARTVIDDVEKQNRAVEAGGLSRHEFDAIRHDRDSYKQMFEALKASFERRRTLKEEEQRLIISHYYDLMMQRQHFNHGEDSARSELMSTPEKSFLARQRQCNNFSR</sequence>
<dbReference type="GO" id="GO:0051959">
    <property type="term" value="F:dynein light intermediate chain binding"/>
    <property type="evidence" value="ECO:0007669"/>
    <property type="project" value="TreeGrafter"/>
</dbReference>
<dbReference type="SUPFAM" id="SSF116907">
    <property type="entry name" value="Hook domain"/>
    <property type="match status" value="1"/>
</dbReference>
<evidence type="ECO:0000256" key="2">
    <source>
        <dbReference type="ARBA" id="ARBA00022490"/>
    </source>
</evidence>
<dbReference type="Gene3D" id="1.10.418.10">
    <property type="entry name" value="Calponin-like domain"/>
    <property type="match status" value="1"/>
</dbReference>
<dbReference type="Pfam" id="PF19047">
    <property type="entry name" value="HOOK_N"/>
    <property type="match status" value="1"/>
</dbReference>
<keyword evidence="8" id="KW-1185">Reference proteome</keyword>
<keyword evidence="2" id="KW-0963">Cytoplasm</keyword>
<dbReference type="InterPro" id="IPR043936">
    <property type="entry name" value="HOOK_N"/>
</dbReference>
<dbReference type="GO" id="GO:0030705">
    <property type="term" value="P:cytoskeleton-dependent intracellular transport"/>
    <property type="evidence" value="ECO:0007669"/>
    <property type="project" value="InterPro"/>
</dbReference>
<comment type="subcellular location">
    <subcellularLocation>
        <location evidence="1">Cytoplasm</location>
    </subcellularLocation>
</comment>